<reference evidence="3 4" key="2">
    <citation type="journal article" date="2021" name="Curr. Genet.">
        <title>Genetic response to nitrogen starvation in the aggressive Eucalyptus foliar pathogen Teratosphaeria destructans.</title>
        <authorList>
            <person name="Havenga M."/>
            <person name="Wingfield B.D."/>
            <person name="Wingfield M.J."/>
            <person name="Dreyer L.L."/>
            <person name="Roets F."/>
            <person name="Aylward J."/>
        </authorList>
    </citation>
    <scope>NUCLEOTIDE SEQUENCE [LARGE SCALE GENOMIC DNA]</scope>
    <source>
        <strain evidence="3">CMW44962</strain>
    </source>
</reference>
<protein>
    <recommendedName>
        <fullName evidence="2">Retrovirus-related Pol polyprotein from transposon TNT 1-94-like beta-barrel domain-containing protein</fullName>
    </recommendedName>
</protein>
<feature type="region of interest" description="Disordered" evidence="1">
    <location>
        <begin position="222"/>
        <end position="254"/>
    </location>
</feature>
<name>A0A9W7W223_9PEZI</name>
<dbReference type="PANTHER" id="PTHR40628:SF1">
    <property type="entry name" value="CHROMO DOMAIN-CONTAINING PROTEIN"/>
    <property type="match status" value="1"/>
</dbReference>
<dbReference type="EMBL" id="RIBY02001939">
    <property type="protein sequence ID" value="KAH9826914.1"/>
    <property type="molecule type" value="Genomic_DNA"/>
</dbReference>
<evidence type="ECO:0000256" key="1">
    <source>
        <dbReference type="SAM" id="MobiDB-lite"/>
    </source>
</evidence>
<dbReference type="InterPro" id="IPR054722">
    <property type="entry name" value="PolX-like_BBD"/>
</dbReference>
<dbReference type="PANTHER" id="PTHR40628">
    <property type="entry name" value="CHROMO DOMAIN-CONTAINING PROTEIN"/>
    <property type="match status" value="1"/>
</dbReference>
<feature type="domain" description="Retrovirus-related Pol polyprotein from transposon TNT 1-94-like beta-barrel" evidence="2">
    <location>
        <begin position="12"/>
        <end position="94"/>
    </location>
</feature>
<accession>A0A9W7W223</accession>
<evidence type="ECO:0000313" key="3">
    <source>
        <dbReference type="EMBL" id="KAH9826914.1"/>
    </source>
</evidence>
<comment type="caution">
    <text evidence="3">The sequence shown here is derived from an EMBL/GenBank/DDBJ whole genome shotgun (WGS) entry which is preliminary data.</text>
</comment>
<gene>
    <name evidence="3" type="ORF">Tdes44962_MAKER09901</name>
</gene>
<organism evidence="3 4">
    <name type="scientific">Teratosphaeria destructans</name>
    <dbReference type="NCBI Taxonomy" id="418781"/>
    <lineage>
        <taxon>Eukaryota</taxon>
        <taxon>Fungi</taxon>
        <taxon>Dikarya</taxon>
        <taxon>Ascomycota</taxon>
        <taxon>Pezizomycotina</taxon>
        <taxon>Dothideomycetes</taxon>
        <taxon>Dothideomycetidae</taxon>
        <taxon>Mycosphaerellales</taxon>
        <taxon>Teratosphaeriaceae</taxon>
        <taxon>Teratosphaeria</taxon>
    </lineage>
</organism>
<dbReference type="OrthoDB" id="4232400at2759"/>
<dbReference type="AlphaFoldDB" id="A0A9W7W223"/>
<keyword evidence="4" id="KW-1185">Reference proteome</keyword>
<evidence type="ECO:0000313" key="4">
    <source>
        <dbReference type="Proteomes" id="UP001138500"/>
    </source>
</evidence>
<dbReference type="Pfam" id="PF22936">
    <property type="entry name" value="Pol_BBD"/>
    <property type="match status" value="1"/>
</dbReference>
<sequence length="310" mass="35177">MAPQGEAYNVDWVWSSVSNVHACNHRDWFITFTPFKSRGGSYLRNAGVDIEGIGDVELEVRRVPDNRSQISGPRSSKIVLRDVAYCPGATCNIIGRPITEDLDVSTDDRPGGCGSLREKGSGRLVGLLDHSRLHKLLLKGQSRGLSSLDRDAVYLIRIMWPASEVQRWQAEAETAPYTAEEKEWLQGHYRGEFHFLRTLGLSIYKEDDREEGRSIARAMMLGDDRHADEEEEEEEEEVDSEDSRTSFERELEEDPMSHLADYAFDEDQLDWIKAHYRHSANFLLSHGLKPFDGDDCEEGARLARGLMDGD</sequence>
<feature type="compositionally biased region" description="Acidic residues" evidence="1">
    <location>
        <begin position="229"/>
        <end position="240"/>
    </location>
</feature>
<reference evidence="3 4" key="1">
    <citation type="journal article" date="2018" name="IMA Fungus">
        <title>IMA Genome-F 10: Nine draft genome sequences of Claviceps purpurea s.lat., including C. arundinis, C. humidiphila, and C. cf. spartinae, pseudomolecules for the pitch canker pathogen Fusarium circinatum, draft genome of Davidsoniella eucalypti, Grosmannia galeiformis, Quambalaria eucalypti, and Teratosphaeria destructans.</title>
        <authorList>
            <person name="Wingfield B.D."/>
            <person name="Liu M."/>
            <person name="Nguyen H.D."/>
            <person name="Lane F.A."/>
            <person name="Morgan S.W."/>
            <person name="De Vos L."/>
            <person name="Wilken P.M."/>
            <person name="Duong T.A."/>
            <person name="Aylward J."/>
            <person name="Coetzee M.P."/>
            <person name="Dadej K."/>
            <person name="De Beer Z.W."/>
            <person name="Findlay W."/>
            <person name="Havenga M."/>
            <person name="Kolarik M."/>
            <person name="Menzies J.G."/>
            <person name="Naidoo K."/>
            <person name="Pochopski O."/>
            <person name="Shoukouhi P."/>
            <person name="Santana Q.C."/>
            <person name="Seifert K.A."/>
            <person name="Soal N."/>
            <person name="Steenkamp E.T."/>
            <person name="Tatham C.T."/>
            <person name="van der Nest M.A."/>
            <person name="Wingfield M.J."/>
        </authorList>
    </citation>
    <scope>NUCLEOTIDE SEQUENCE [LARGE SCALE GENOMIC DNA]</scope>
    <source>
        <strain evidence="3">CMW44962</strain>
    </source>
</reference>
<evidence type="ECO:0000259" key="2">
    <source>
        <dbReference type="Pfam" id="PF22936"/>
    </source>
</evidence>
<proteinExistence type="predicted"/>
<dbReference type="Proteomes" id="UP001138500">
    <property type="component" value="Unassembled WGS sequence"/>
</dbReference>